<dbReference type="PANTHER" id="PTHR15468">
    <property type="entry name" value="ZNF185"/>
    <property type="match status" value="1"/>
</dbReference>
<dbReference type="PROSITE" id="PS50023">
    <property type="entry name" value="LIM_DOMAIN_2"/>
    <property type="match status" value="1"/>
</dbReference>
<comment type="caution">
    <text evidence="7">The sequence shown here is derived from an EMBL/GenBank/DDBJ whole genome shotgun (WGS) entry which is preliminary data.</text>
</comment>
<keyword evidence="1 4" id="KW-0479">Metal-binding</keyword>
<feature type="compositionally biased region" description="Basic and acidic residues" evidence="5">
    <location>
        <begin position="257"/>
        <end position="266"/>
    </location>
</feature>
<evidence type="ECO:0000313" key="7">
    <source>
        <dbReference type="EMBL" id="KAJ8338390.1"/>
    </source>
</evidence>
<reference evidence="7" key="1">
    <citation type="journal article" date="2023" name="Science">
        <title>Genome structures resolve the early diversification of teleost fishes.</title>
        <authorList>
            <person name="Parey E."/>
            <person name="Louis A."/>
            <person name="Montfort J."/>
            <person name="Bouchez O."/>
            <person name="Roques C."/>
            <person name="Iampietro C."/>
            <person name="Lluch J."/>
            <person name="Castinel A."/>
            <person name="Donnadieu C."/>
            <person name="Desvignes T."/>
            <person name="Floi Bucao C."/>
            <person name="Jouanno E."/>
            <person name="Wen M."/>
            <person name="Mejri S."/>
            <person name="Dirks R."/>
            <person name="Jansen H."/>
            <person name="Henkel C."/>
            <person name="Chen W.J."/>
            <person name="Zahm M."/>
            <person name="Cabau C."/>
            <person name="Klopp C."/>
            <person name="Thompson A.W."/>
            <person name="Robinson-Rechavi M."/>
            <person name="Braasch I."/>
            <person name="Lecointre G."/>
            <person name="Bobe J."/>
            <person name="Postlethwait J.H."/>
            <person name="Berthelot C."/>
            <person name="Roest Crollius H."/>
            <person name="Guiguen Y."/>
        </authorList>
    </citation>
    <scope>NUCLEOTIDE SEQUENCE</scope>
    <source>
        <strain evidence="7">WJC10195</strain>
    </source>
</reference>
<dbReference type="AlphaFoldDB" id="A0A9Q1EGL5"/>
<keyword evidence="8" id="KW-1185">Reference proteome</keyword>
<sequence>MMMKRLLPLTLKMTSPPRLPTPEDTIPQSTEQLSPAVSTLISTDTSSSVETQELSPAPSPSVPDSAIDSSETITTTTTESATDSSETVTTTTTKSVTELISLLEDSEAPKATEDSQEVEAEPAPVPSDDSGKDDLTLTESPEVSVDPLPSNTDLLSQDLITTTVSVTEQKTNVDDLISTQTNTSTTDSSETVMTTTTKSVTELISLLEDSETPKATEDSQEVEAEPAPVPSEDSEKDDLMFTESPQVEAEAAPAPSDDLRNDELRTLAESSEVLVDPVPSTTDNQYSHDLLSGPESQSEKTVVSLDELAVDVIPIDTGSDRLSTDRTLEDISQSPTEEQPADTQSPEASVDPLPSNTDLLSQDLITTTVSVTEQKTNVDGLISTQTNTSTTESSETVTTTTTKSVTELISLLEDSETPKATEDSSVDLLDPIPVDTTPSPAEPFTPLSSRETLQNSEASLNGSDSKPEALLTTEEEHGESEAKGAEEAEDVRTTVDESISNWRSWRTPAITSETETIEASEPEPQRPPPATLDSRSFESTSQELSALDPLDSKKNFVYVKEYVNSELAQHKSNNRGDEYVSSRSSTYSYSSPPSNLSNCTYCGELVGSDAKITIEDLNIYCHPSCFKCGVCSRPMGDLLYSMFLHDSMVHCESCYSNVL</sequence>
<keyword evidence="2 4" id="KW-0862">Zinc</keyword>
<dbReference type="Proteomes" id="UP001152622">
    <property type="component" value="Chromosome 18"/>
</dbReference>
<feature type="compositionally biased region" description="Polar residues" evidence="5">
    <location>
        <begin position="330"/>
        <end position="347"/>
    </location>
</feature>
<evidence type="ECO:0000259" key="6">
    <source>
        <dbReference type="PROSITE" id="PS50023"/>
    </source>
</evidence>
<dbReference type="Gene3D" id="2.10.110.10">
    <property type="entry name" value="Cysteine Rich Protein"/>
    <property type="match status" value="1"/>
</dbReference>
<protein>
    <recommendedName>
        <fullName evidence="6">LIM zinc-binding domain-containing protein</fullName>
    </recommendedName>
</protein>
<feature type="compositionally biased region" description="Polar residues" evidence="5">
    <location>
        <begin position="26"/>
        <end position="54"/>
    </location>
</feature>
<dbReference type="Pfam" id="PF00412">
    <property type="entry name" value="LIM"/>
    <property type="match status" value="1"/>
</dbReference>
<feature type="compositionally biased region" description="Low complexity" evidence="5">
    <location>
        <begin position="62"/>
        <end position="98"/>
    </location>
</feature>
<accession>A0A9Q1EGL5</accession>
<evidence type="ECO:0000256" key="1">
    <source>
        <dbReference type="ARBA" id="ARBA00022723"/>
    </source>
</evidence>
<dbReference type="PANTHER" id="PTHR15468:SF2">
    <property type="entry name" value="ZINC FINGER PROTEIN 185"/>
    <property type="match status" value="1"/>
</dbReference>
<feature type="region of interest" description="Disordered" evidence="5">
    <location>
        <begin position="413"/>
        <end position="545"/>
    </location>
</feature>
<feature type="compositionally biased region" description="Basic and acidic residues" evidence="5">
    <location>
        <begin position="479"/>
        <end position="495"/>
    </location>
</feature>
<dbReference type="CDD" id="cd08368">
    <property type="entry name" value="LIM"/>
    <property type="match status" value="1"/>
</dbReference>
<feature type="compositionally biased region" description="Polar residues" evidence="5">
    <location>
        <begin position="533"/>
        <end position="544"/>
    </location>
</feature>
<dbReference type="SMART" id="SM00132">
    <property type="entry name" value="LIM"/>
    <property type="match status" value="1"/>
</dbReference>
<name>A0A9Q1EGL5_SYNKA</name>
<feature type="region of interest" description="Disordered" evidence="5">
    <location>
        <begin position="1"/>
        <end position="155"/>
    </location>
</feature>
<dbReference type="InterPro" id="IPR052621">
    <property type="entry name" value="Cell_Prolif/Cornif_Regul"/>
</dbReference>
<feature type="region of interest" description="Disordered" evidence="5">
    <location>
        <begin position="316"/>
        <end position="358"/>
    </location>
</feature>
<gene>
    <name evidence="7" type="ORF">SKAU_G00373560</name>
</gene>
<feature type="compositionally biased region" description="Low complexity" evidence="5">
    <location>
        <begin position="581"/>
        <end position="591"/>
    </location>
</feature>
<organism evidence="7 8">
    <name type="scientific">Synaphobranchus kaupii</name>
    <name type="common">Kaup's arrowtooth eel</name>
    <dbReference type="NCBI Taxonomy" id="118154"/>
    <lineage>
        <taxon>Eukaryota</taxon>
        <taxon>Metazoa</taxon>
        <taxon>Chordata</taxon>
        <taxon>Craniata</taxon>
        <taxon>Vertebrata</taxon>
        <taxon>Euteleostomi</taxon>
        <taxon>Actinopterygii</taxon>
        <taxon>Neopterygii</taxon>
        <taxon>Teleostei</taxon>
        <taxon>Anguilliformes</taxon>
        <taxon>Synaphobranchidae</taxon>
        <taxon>Synaphobranchus</taxon>
    </lineage>
</organism>
<feature type="compositionally biased region" description="Basic and acidic residues" evidence="5">
    <location>
        <begin position="318"/>
        <end position="329"/>
    </location>
</feature>
<evidence type="ECO:0000256" key="4">
    <source>
        <dbReference type="PROSITE-ProRule" id="PRU00125"/>
    </source>
</evidence>
<feature type="domain" description="LIM zinc-binding" evidence="6">
    <location>
        <begin position="597"/>
        <end position="659"/>
    </location>
</feature>
<proteinExistence type="predicted"/>
<feature type="region of interest" description="Disordered" evidence="5">
    <location>
        <begin position="208"/>
        <end position="303"/>
    </location>
</feature>
<keyword evidence="3 4" id="KW-0440">LIM domain</keyword>
<evidence type="ECO:0000256" key="5">
    <source>
        <dbReference type="SAM" id="MobiDB-lite"/>
    </source>
</evidence>
<feature type="compositionally biased region" description="Polar residues" evidence="5">
    <location>
        <begin position="446"/>
        <end position="464"/>
    </location>
</feature>
<dbReference type="GO" id="GO:0046872">
    <property type="term" value="F:metal ion binding"/>
    <property type="evidence" value="ECO:0007669"/>
    <property type="project" value="UniProtKB-KW"/>
</dbReference>
<dbReference type="InterPro" id="IPR001781">
    <property type="entry name" value="Znf_LIM"/>
</dbReference>
<dbReference type="PROSITE" id="PS00478">
    <property type="entry name" value="LIM_DOMAIN_1"/>
    <property type="match status" value="1"/>
</dbReference>
<feature type="region of interest" description="Disordered" evidence="5">
    <location>
        <begin position="570"/>
        <end position="591"/>
    </location>
</feature>
<evidence type="ECO:0000256" key="3">
    <source>
        <dbReference type="ARBA" id="ARBA00023038"/>
    </source>
</evidence>
<dbReference type="OrthoDB" id="8909291at2759"/>
<evidence type="ECO:0000313" key="8">
    <source>
        <dbReference type="Proteomes" id="UP001152622"/>
    </source>
</evidence>
<evidence type="ECO:0000256" key="2">
    <source>
        <dbReference type="ARBA" id="ARBA00022833"/>
    </source>
</evidence>
<dbReference type="EMBL" id="JAINUF010000018">
    <property type="protein sequence ID" value="KAJ8338390.1"/>
    <property type="molecule type" value="Genomic_DNA"/>
</dbReference>